<feature type="coiled-coil region" evidence="14">
    <location>
        <begin position="235"/>
        <end position="269"/>
    </location>
</feature>
<dbReference type="InterPro" id="IPR036890">
    <property type="entry name" value="HATPase_C_sf"/>
</dbReference>
<dbReference type="InterPro" id="IPR050398">
    <property type="entry name" value="HssS/ArlS-like"/>
</dbReference>
<keyword evidence="7 15" id="KW-0812">Transmembrane</keyword>
<organism evidence="18 19">
    <name type="scientific">Limosilactobacillus coleohominis</name>
    <dbReference type="NCBI Taxonomy" id="181675"/>
    <lineage>
        <taxon>Bacteria</taxon>
        <taxon>Bacillati</taxon>
        <taxon>Bacillota</taxon>
        <taxon>Bacilli</taxon>
        <taxon>Lactobacillales</taxon>
        <taxon>Lactobacillaceae</taxon>
        <taxon>Limosilactobacillus</taxon>
    </lineage>
</organism>
<evidence type="ECO:0000256" key="8">
    <source>
        <dbReference type="ARBA" id="ARBA00022741"/>
    </source>
</evidence>
<keyword evidence="6" id="KW-0808">Transferase</keyword>
<name>A0ABS2H000_9LACO</name>
<evidence type="ECO:0000256" key="14">
    <source>
        <dbReference type="SAM" id="Coils"/>
    </source>
</evidence>
<dbReference type="CDD" id="cd00082">
    <property type="entry name" value="HisKA"/>
    <property type="match status" value="1"/>
</dbReference>
<dbReference type="CDD" id="cd06225">
    <property type="entry name" value="HAMP"/>
    <property type="match status" value="1"/>
</dbReference>
<evidence type="ECO:0000256" key="7">
    <source>
        <dbReference type="ARBA" id="ARBA00022692"/>
    </source>
</evidence>
<evidence type="ECO:0000256" key="13">
    <source>
        <dbReference type="ARBA" id="ARBA00023136"/>
    </source>
</evidence>
<keyword evidence="14" id="KW-0175">Coiled coil</keyword>
<keyword evidence="19" id="KW-1185">Reference proteome</keyword>
<keyword evidence="11 15" id="KW-1133">Transmembrane helix</keyword>
<comment type="catalytic activity">
    <reaction evidence="1">
        <text>ATP + protein L-histidine = ADP + protein N-phospho-L-histidine.</text>
        <dbReference type="EC" id="2.7.13.3"/>
    </reaction>
</comment>
<dbReference type="SUPFAM" id="SSF47384">
    <property type="entry name" value="Homodimeric domain of signal transducing histidine kinase"/>
    <property type="match status" value="1"/>
</dbReference>
<keyword evidence="10" id="KW-0067">ATP-binding</keyword>
<keyword evidence="13 15" id="KW-0472">Membrane</keyword>
<dbReference type="SMART" id="SM00304">
    <property type="entry name" value="HAMP"/>
    <property type="match status" value="1"/>
</dbReference>
<dbReference type="EMBL" id="JACJKU010000073">
    <property type="protein sequence ID" value="MBM6941163.1"/>
    <property type="molecule type" value="Genomic_DNA"/>
</dbReference>
<keyword evidence="8" id="KW-0547">Nucleotide-binding</keyword>
<feature type="transmembrane region" description="Helical" evidence="15">
    <location>
        <begin position="182"/>
        <end position="201"/>
    </location>
</feature>
<evidence type="ECO:0000259" key="17">
    <source>
        <dbReference type="PROSITE" id="PS50885"/>
    </source>
</evidence>
<dbReference type="RefSeq" id="WP_204785408.1">
    <property type="nucleotide sequence ID" value="NZ_JACJKU010000073.1"/>
</dbReference>
<keyword evidence="5" id="KW-0597">Phosphoprotein</keyword>
<sequence>MKLMWRQLLSFVALIGVLATILTVSFVSVTNKTMYDHTWYQLSQYADSLIQDDEVLIDRRTNQIVGFQQQAIDSKSKLLSRQNVYFAVLDAKGRTRYDNSQGYSPQISPADWKKLRKGKTIKKQIASPDVKVLQKKHQNMPIPQMIGMIKPYFFNHKLVAVVTISTFSSTARQIYQLIMQKMLFATVAAMLIAVFTSLFLVRSITKRIDKINQATNEIAKGNYDIHLSNRGKDELDDLSNNFNKMADSLQASQDEIQQQEERRKEFLADAAHEMRTPLTTINGLLEGLAYDAIPEEDRKHSIELMQHDTKRLIRLVNDNLSYEKIRTNQIKMDRRIFDASEVLTNLKDQLETNAREQGDVIEVETPRPLRVYADHDRFVQVMFNVIQNAVQFTKNGHIKVTGERLPQGAQFKVSDTGIGMTEDQLNKIWERFYKADRSRMNTKYGESGIGLSLVRQLVELHHGTIKVQSKINKGTTFIIYFPDRSDNSNKTAK</sequence>
<evidence type="ECO:0000259" key="16">
    <source>
        <dbReference type="PROSITE" id="PS50109"/>
    </source>
</evidence>
<dbReference type="Gene3D" id="1.10.287.130">
    <property type="match status" value="1"/>
</dbReference>
<reference evidence="18 19" key="1">
    <citation type="journal article" date="2021" name="Sci. Rep.">
        <title>The distribution of antibiotic resistance genes in chicken gut microbiota commensals.</title>
        <authorList>
            <person name="Juricova H."/>
            <person name="Matiasovicova J."/>
            <person name="Kubasova T."/>
            <person name="Cejkova D."/>
            <person name="Rychlik I."/>
        </authorList>
    </citation>
    <scope>NUCLEOTIDE SEQUENCE [LARGE SCALE GENOMIC DNA]</scope>
    <source>
        <strain evidence="18 19">An574</strain>
    </source>
</reference>
<evidence type="ECO:0000256" key="6">
    <source>
        <dbReference type="ARBA" id="ARBA00022679"/>
    </source>
</evidence>
<dbReference type="SMART" id="SM00387">
    <property type="entry name" value="HATPase_c"/>
    <property type="match status" value="1"/>
</dbReference>
<feature type="domain" description="Histidine kinase" evidence="16">
    <location>
        <begin position="269"/>
        <end position="485"/>
    </location>
</feature>
<dbReference type="Pfam" id="PF00672">
    <property type="entry name" value="HAMP"/>
    <property type="match status" value="1"/>
</dbReference>
<keyword evidence="4" id="KW-1003">Cell membrane</keyword>
<dbReference type="Gene3D" id="6.10.340.10">
    <property type="match status" value="1"/>
</dbReference>
<evidence type="ECO:0000256" key="11">
    <source>
        <dbReference type="ARBA" id="ARBA00022989"/>
    </source>
</evidence>
<dbReference type="Gene3D" id="3.30.565.10">
    <property type="entry name" value="Histidine kinase-like ATPase, C-terminal domain"/>
    <property type="match status" value="1"/>
</dbReference>
<dbReference type="PROSITE" id="PS50109">
    <property type="entry name" value="HIS_KIN"/>
    <property type="match status" value="1"/>
</dbReference>
<dbReference type="SUPFAM" id="SSF158472">
    <property type="entry name" value="HAMP domain-like"/>
    <property type="match status" value="1"/>
</dbReference>
<dbReference type="PROSITE" id="PS50885">
    <property type="entry name" value="HAMP"/>
    <property type="match status" value="1"/>
</dbReference>
<evidence type="ECO:0000313" key="19">
    <source>
        <dbReference type="Proteomes" id="UP000785625"/>
    </source>
</evidence>
<dbReference type="PANTHER" id="PTHR45528:SF1">
    <property type="entry name" value="SENSOR HISTIDINE KINASE CPXA"/>
    <property type="match status" value="1"/>
</dbReference>
<protein>
    <recommendedName>
        <fullName evidence="3">histidine kinase</fullName>
        <ecNumber evidence="3">2.7.13.3</ecNumber>
    </recommendedName>
</protein>
<proteinExistence type="predicted"/>
<keyword evidence="12" id="KW-0902">Two-component regulatory system</keyword>
<dbReference type="SMART" id="SM00388">
    <property type="entry name" value="HisKA"/>
    <property type="match status" value="1"/>
</dbReference>
<evidence type="ECO:0000256" key="12">
    <source>
        <dbReference type="ARBA" id="ARBA00023012"/>
    </source>
</evidence>
<dbReference type="Pfam" id="PF02518">
    <property type="entry name" value="HATPase_c"/>
    <property type="match status" value="1"/>
</dbReference>
<dbReference type="PANTHER" id="PTHR45528">
    <property type="entry name" value="SENSOR HISTIDINE KINASE CPXA"/>
    <property type="match status" value="1"/>
</dbReference>
<evidence type="ECO:0000313" key="18">
    <source>
        <dbReference type="EMBL" id="MBM6941163.1"/>
    </source>
</evidence>
<evidence type="ECO:0000256" key="5">
    <source>
        <dbReference type="ARBA" id="ARBA00022553"/>
    </source>
</evidence>
<dbReference type="InterPro" id="IPR003660">
    <property type="entry name" value="HAMP_dom"/>
</dbReference>
<keyword evidence="9 18" id="KW-0418">Kinase</keyword>
<gene>
    <name evidence="18" type="ORF">H5975_06745</name>
</gene>
<evidence type="ECO:0000256" key="4">
    <source>
        <dbReference type="ARBA" id="ARBA00022475"/>
    </source>
</evidence>
<dbReference type="Proteomes" id="UP000785625">
    <property type="component" value="Unassembled WGS sequence"/>
</dbReference>
<dbReference type="Pfam" id="PF00512">
    <property type="entry name" value="HisKA"/>
    <property type="match status" value="1"/>
</dbReference>
<feature type="domain" description="HAMP" evidence="17">
    <location>
        <begin position="202"/>
        <end position="254"/>
    </location>
</feature>
<dbReference type="InterPro" id="IPR036097">
    <property type="entry name" value="HisK_dim/P_sf"/>
</dbReference>
<evidence type="ECO:0000256" key="9">
    <source>
        <dbReference type="ARBA" id="ARBA00022777"/>
    </source>
</evidence>
<dbReference type="InterPro" id="IPR004358">
    <property type="entry name" value="Sig_transdc_His_kin-like_C"/>
</dbReference>
<dbReference type="GO" id="GO:0016301">
    <property type="term" value="F:kinase activity"/>
    <property type="evidence" value="ECO:0007669"/>
    <property type="project" value="UniProtKB-KW"/>
</dbReference>
<comment type="caution">
    <text evidence="18">The sequence shown here is derived from an EMBL/GenBank/DDBJ whole genome shotgun (WGS) entry which is preliminary data.</text>
</comment>
<evidence type="ECO:0000256" key="15">
    <source>
        <dbReference type="SAM" id="Phobius"/>
    </source>
</evidence>
<evidence type="ECO:0000256" key="3">
    <source>
        <dbReference type="ARBA" id="ARBA00012438"/>
    </source>
</evidence>
<dbReference type="InterPro" id="IPR003661">
    <property type="entry name" value="HisK_dim/P_dom"/>
</dbReference>
<evidence type="ECO:0000256" key="2">
    <source>
        <dbReference type="ARBA" id="ARBA00004651"/>
    </source>
</evidence>
<dbReference type="InterPro" id="IPR005467">
    <property type="entry name" value="His_kinase_dom"/>
</dbReference>
<dbReference type="PRINTS" id="PR00344">
    <property type="entry name" value="BCTRLSENSOR"/>
</dbReference>
<comment type="subcellular location">
    <subcellularLocation>
        <location evidence="2">Cell membrane</location>
        <topology evidence="2">Multi-pass membrane protein</topology>
    </subcellularLocation>
</comment>
<dbReference type="InterPro" id="IPR003594">
    <property type="entry name" value="HATPase_dom"/>
</dbReference>
<evidence type="ECO:0000256" key="1">
    <source>
        <dbReference type="ARBA" id="ARBA00000085"/>
    </source>
</evidence>
<dbReference type="EC" id="2.7.13.3" evidence="3"/>
<accession>A0ABS2H000</accession>
<dbReference type="SUPFAM" id="SSF55874">
    <property type="entry name" value="ATPase domain of HSP90 chaperone/DNA topoisomerase II/histidine kinase"/>
    <property type="match status" value="1"/>
</dbReference>
<evidence type="ECO:0000256" key="10">
    <source>
        <dbReference type="ARBA" id="ARBA00022840"/>
    </source>
</evidence>